<reference evidence="1" key="1">
    <citation type="submission" date="2021-04" db="EMBL/GenBank/DDBJ databases">
        <title>Genomic characterization of the novel lytic bacteriophage vB_RsoP_BMB50 infecting Ralstonia solanacearum.</title>
        <authorList>
            <person name="Wang K."/>
            <person name="Liu Q."/>
            <person name="Dong Z."/>
            <person name="Sun M."/>
            <person name="Peng D."/>
        </authorList>
    </citation>
    <scope>NUCLEOTIDE SEQUENCE</scope>
</reference>
<evidence type="ECO:0000313" key="2">
    <source>
        <dbReference type="Proteomes" id="UP000694260"/>
    </source>
</evidence>
<evidence type="ECO:0000313" key="1">
    <source>
        <dbReference type="EMBL" id="QVE65526.2"/>
    </source>
</evidence>
<protein>
    <submittedName>
        <fullName evidence="1">Uncharacterized protein</fullName>
    </submittedName>
</protein>
<organism evidence="1 2">
    <name type="scientific">Ralstonia phage vB_RsoP_BMB50</name>
    <dbReference type="NCBI Taxonomy" id="2834269"/>
    <lineage>
        <taxon>Viruses</taxon>
        <taxon>Duplodnaviria</taxon>
        <taxon>Heunggongvirae</taxon>
        <taxon>Uroviricota</taxon>
        <taxon>Caudoviricetes</taxon>
        <taxon>Autographivirales</taxon>
        <taxon>Autonotataviridae</taxon>
        <taxon>Okabevirinae</taxon>
        <taxon>Hongshanvirus</taxon>
        <taxon>Hongshanvirus BMB50</taxon>
    </lineage>
</organism>
<dbReference type="Proteomes" id="UP000694260">
    <property type="component" value="Segment"/>
</dbReference>
<keyword evidence="2" id="KW-1185">Reference proteome</keyword>
<sequence length="142" mass="15575">MKSNPYDPYTLGMIHAAMHEQCAAAKQAGYRWAGFMDVPTGFAAVKDGTVDSVVADGYLIVYAIGTSWMAPPDVLFFEELLTLRIEKQPGALTCVTDAYETIARANGCKHIVTGASTRRSFGKFLMSQGYEESANVYYKELP</sequence>
<dbReference type="EMBL" id="MW965453">
    <property type="protein sequence ID" value="QVE65526.2"/>
    <property type="molecule type" value="Genomic_DNA"/>
</dbReference>
<name>A0A8E5KHM1_9CAUD</name>
<accession>A0A8E5KHM1</accession>
<proteinExistence type="predicted"/>